<dbReference type="PROSITE" id="PS00136">
    <property type="entry name" value="SUBTILASE_ASP"/>
    <property type="match status" value="1"/>
</dbReference>
<dbReference type="PRINTS" id="PR00313">
    <property type="entry name" value="CABNDNGRPT"/>
</dbReference>
<dbReference type="SMART" id="SM00327">
    <property type="entry name" value="VWA"/>
    <property type="match status" value="1"/>
</dbReference>
<dbReference type="GO" id="GO:0016787">
    <property type="term" value="F:hydrolase activity"/>
    <property type="evidence" value="ECO:0007669"/>
    <property type="project" value="UniProtKB-KW"/>
</dbReference>
<dbReference type="NCBIfam" id="TIGR03660">
    <property type="entry name" value="T1SS_rpt_143"/>
    <property type="match status" value="1"/>
</dbReference>
<dbReference type="Pfam" id="PF00353">
    <property type="entry name" value="HemolysinCabind"/>
    <property type="match status" value="2"/>
</dbReference>
<proteinExistence type="predicted"/>
<dbReference type="Gene3D" id="2.150.10.10">
    <property type="entry name" value="Serralysin-like metalloprotease, C-terminal"/>
    <property type="match status" value="1"/>
</dbReference>
<dbReference type="Pfam" id="PF13448">
    <property type="entry name" value="DUF4114"/>
    <property type="match status" value="1"/>
</dbReference>
<dbReference type="NCBIfam" id="TIGR03661">
    <property type="entry name" value="T1SS_VCA0849"/>
    <property type="match status" value="1"/>
</dbReference>
<sequence>MVNQTAAVEKPQAGQTLPVTLSEGQTQLSYSAQDVKSMELAGGKLQLTFTDGGRLIINNFQDLASKGVQLTLKDGTVVNTAELLSELSRDNQAEVLVGQPAAGETVEITLEAGQKYNFSFNANAKEAVEQKSGALIITFDDGGKLVLKNFSDALDAEEPVQVFVAGDVISLREFAEFLELAEVINEKMEEDKPVMADLREDAQDMAKVEPAAGETEGQDMAELAQELAEVEPAAGEAGGAAGGNRGGFGFQSAVDSADINPLNAIGPIGPTALQFGLPEPQNPIGTFEESEPVSPPDVTANLGLDDAIVKEDGSVFVPIKASIGAGGDGDEVLTLTVTGIDPSWGLIFTDGSYNPATGVWTITMPPGQNYTGGLTFAPPADFDGDMPGLNATVSVFDPTTGGTQTASDAFNVVTDAVADVPLVDAQDNSGVKGTPLAVNITGAVTDTDGSETITHYQVSGVPAGFSFNQGVDLGGGVWQFTPGELAGLMMNPPAHFFGSISLGATVFSGETALGGAEVDFSDNVNSATDEFVLTWTPKINPPDITVNNAVDNAHVKEDGTVDVPVIATLGAGADPTEYLTVTVTGINPAWGFSAPVGTYNAATGTWTVTLAAGQNLSTVMTFTPPANSDIDLSGLNAAVVATQASSGLTASDNDGFGIVVDAVADKPMIDATNNVTGEGQPIAVNLTSALGDTDGSELITGYRVSGVPSAFIFNQGTNLGGGVWEFTPAQIAGLTLTPPSANYNGTLGLVVTVYNTENPVSDGEYDHSDNNNSASDQFTLTWTPDIDPPGIRVNGGVDNAQVKEDGTVDVPITATLAVNAGPAEYLTVTVTGINPAWGFSAPVGTYNAATGTWTVTLPAGQNLNTVMTFTPPANSDIDLSGLNATVVATDPVDGLSASASDGFNIVVDAVADKPMIDAANRTANEGQPIAVSLTSALGDTDGSELITGYRISGVPSGFSFNHGTNLGGGVWEFTPAQIAGLTLTPPAAYNGRLNLTATVYNTENPVSDGEYDLSDNNNSASDQFTLTWCPTINPPDVVVNKNVDDAIVKEDGSIGVPITATLGANPSATEYLVVTVTGINPAWGFSAPVGTYNAVTGTWTVTLAPGQSLNTVMTFTPPANSDIDLNGLLARATAIDPSSGLSASDTDGFRIVVDAVADKPTLSVSATPVEQGHNVPVSISAAVTDTDGSETITHYQISGVPSGFSFNQGTFLGGGVWQFTPAQIAGLQLVPPSAFVGGFSLTVKVFNAETNLGGTEVDLSDNTNFNQKTLQISIERDDIPVLIQPEVITVDETNLAGGTVTVNDRVDANFFSDAPGYYQATGSVTSSVPLTSNGIPVLISQISTMDFPTSITTFTGRAGGEVIFTLTFRADGTYTFNLVGTLDHPNKADHNDNIALQFGVSATDSDGDTVNGNITVNVLDDGVDARDDFADVLTSQGFVDGNVLPNDYTGQDTPSAVTAVSFGGVSVSVPSTGMATIVGNYGTLKIAADGSYTYTLNGSTSGIGVSEKEFSTSNTFPAMAEGVALNPAAAYYGITAGDLRVSDPATGTIKFVSEGAGYNNTVGMFVYNADGTIASADVLIQNGNAVTFGNTFDFSVGAGQTVGFFLIANGYTTNGGYAGIDLNSGTLQLIYKYGTPEERLAKITDAGADVVMVHTSTGGVETVLVEPMYFSTEKGGSTALNEDGSVRVVSGLVDPSDKTTLRIGFEDLPGLGDKDFNDIVFDVTLTEDCGCGTDQFTYTLTDSDGDSDKAVLTIDCVDDDTTPIIVKPIEKVVDETNLASGAVSASGQLQANFFNDAPGTFANTGGFSSSVPLTSNGVAVVVTLVSGVYVGKAGAQTVFTLTTQPNGQFVFNLVDTLDHPNAADHNDAIMLNFGVKAVDSDGDDSSTVLNIVVRDDGVDAVADAGSFDGGMIGYTTAGNVLTNDYRGQDTPSKVTHIQFGGNTYSVPAAGEATVNGQWGTLKIKADGSYTYTTTKLNGVQDAFVYTLKDADGDSDTATLTLNGIASKLIVGKNVDDVGGSTTPWEVGGGNGQINGGGASDILIGDVGGSTMETKTQDYNIVMMLDVSGSMGSKTDPNSRISLLANAVKNLVGEFNAYDGGEIRVRLICFSTGIASTLTFTATSDTDYANALTFLSNLTGNGYTNYEAPMQQAINWLSSTGTGTANPIPGAENISYFISDGEPNHYVNSSGSNVYASPEQVMGQLNGSDGTNEIATLKSLSEVIGVGINIGASISNINQIDSDNVSLNIDDPQDLDAALAATNPLLNLSAVGDDVLTGGDGSDLIFGDSVNTDALATAMGLILPAGSGWEVFARLEAGQSGINPGWSRADTINYIKANAEALAVESVGSGGSVRAGGADVLRGGAGDDTMFGQEGNDALYGGAGTDTLYGGSGADDFMFEALANGVDTIKDFSVAEGDALDLSALLAAYDPLQDSINDFVFATTVGSDTVVKVDVTGSGNFAGAQTIAVLQGVTGITNVEDILSSNSGGTVA</sequence>
<dbReference type="InterPro" id="IPR019959">
    <property type="entry name" value="T1SS-143_rpt-cont_dom"/>
</dbReference>
<evidence type="ECO:0000259" key="2">
    <source>
        <dbReference type="PROSITE" id="PS50234"/>
    </source>
</evidence>
<dbReference type="SUPFAM" id="SSF51120">
    <property type="entry name" value="beta-Roll"/>
    <property type="match status" value="1"/>
</dbReference>
<dbReference type="InterPro" id="IPR023827">
    <property type="entry name" value="Peptidase_S8_Asp-AS"/>
</dbReference>
<evidence type="ECO:0000256" key="1">
    <source>
        <dbReference type="ARBA" id="ARBA00022801"/>
    </source>
</evidence>
<dbReference type="PROSITE" id="PS50234">
    <property type="entry name" value="VWFA"/>
    <property type="match status" value="1"/>
</dbReference>
<reference evidence="3 4" key="1">
    <citation type="submission" date="2020-07" db="EMBL/GenBank/DDBJ databases">
        <title>Huge and variable diversity of episymbiotic CPR bacteria and DPANN archaea in groundwater ecosystems.</title>
        <authorList>
            <person name="He C.Y."/>
            <person name="Keren R."/>
            <person name="Whittaker M."/>
            <person name="Farag I.F."/>
            <person name="Doudna J."/>
            <person name="Cate J.H.D."/>
            <person name="Banfield J.F."/>
        </authorList>
    </citation>
    <scope>NUCLEOTIDE SEQUENCE [LARGE SCALE GENOMIC DNA]</scope>
    <source>
        <strain evidence="3">NC_groundwater_70_Ag_B-0.1um_54_66</strain>
    </source>
</reference>
<evidence type="ECO:0000313" key="3">
    <source>
        <dbReference type="EMBL" id="QQG36285.1"/>
    </source>
</evidence>
<dbReference type="InterPro" id="IPR036465">
    <property type="entry name" value="vWFA_dom_sf"/>
</dbReference>
<name>A0A7T5R2I5_9BACT</name>
<organism evidence="3 4">
    <name type="scientific">Micavibrio aeruginosavorus</name>
    <dbReference type="NCBI Taxonomy" id="349221"/>
    <lineage>
        <taxon>Bacteria</taxon>
        <taxon>Pseudomonadati</taxon>
        <taxon>Bdellovibrionota</taxon>
        <taxon>Bdellovibrionia</taxon>
        <taxon>Bdellovibrionales</taxon>
        <taxon>Pseudobdellovibrionaceae</taxon>
        <taxon>Micavibrio</taxon>
    </lineage>
</organism>
<protein>
    <submittedName>
        <fullName evidence="3">VWA domain-containing protein</fullName>
    </submittedName>
</protein>
<dbReference type="InterPro" id="IPR001343">
    <property type="entry name" value="Hemolysn_Ca-bd"/>
</dbReference>
<feature type="domain" description="VWFA" evidence="2">
    <location>
        <begin position="2059"/>
        <end position="2264"/>
    </location>
</feature>
<dbReference type="InterPro" id="IPR002035">
    <property type="entry name" value="VWF_A"/>
</dbReference>
<dbReference type="InterPro" id="IPR011049">
    <property type="entry name" value="Serralysin-like_metalloprot_C"/>
</dbReference>
<dbReference type="InterPro" id="IPR018511">
    <property type="entry name" value="Hemolysin-typ_Ca-bd_CS"/>
</dbReference>
<dbReference type="EMBL" id="CP066681">
    <property type="protein sequence ID" value="QQG36285.1"/>
    <property type="molecule type" value="Genomic_DNA"/>
</dbReference>
<dbReference type="Proteomes" id="UP000595362">
    <property type="component" value="Chromosome"/>
</dbReference>
<dbReference type="SUPFAM" id="SSF53300">
    <property type="entry name" value="vWA-like"/>
    <property type="match status" value="1"/>
</dbReference>
<dbReference type="Pfam" id="PF17963">
    <property type="entry name" value="Big_9"/>
    <property type="match status" value="1"/>
</dbReference>
<dbReference type="Gene3D" id="3.40.50.410">
    <property type="entry name" value="von Willebrand factor, type A domain"/>
    <property type="match status" value="1"/>
</dbReference>
<dbReference type="InterPro" id="IPR025193">
    <property type="entry name" value="DUF4114"/>
</dbReference>
<dbReference type="GO" id="GO:0005509">
    <property type="term" value="F:calcium ion binding"/>
    <property type="evidence" value="ECO:0007669"/>
    <property type="project" value="InterPro"/>
</dbReference>
<dbReference type="InterPro" id="IPR019960">
    <property type="entry name" value="T1SS_VCA0849"/>
</dbReference>
<dbReference type="Pfam" id="PF13519">
    <property type="entry name" value="VWA_2"/>
    <property type="match status" value="1"/>
</dbReference>
<dbReference type="PROSITE" id="PS00330">
    <property type="entry name" value="HEMOLYSIN_CALCIUM"/>
    <property type="match status" value="1"/>
</dbReference>
<gene>
    <name evidence="3" type="ORF">HYS17_00385</name>
</gene>
<keyword evidence="1" id="KW-0378">Hydrolase</keyword>
<dbReference type="CDD" id="cd00198">
    <property type="entry name" value="vWFA"/>
    <property type="match status" value="1"/>
</dbReference>
<evidence type="ECO:0000313" key="4">
    <source>
        <dbReference type="Proteomes" id="UP000595362"/>
    </source>
</evidence>
<accession>A0A7T5R2I5</accession>